<gene>
    <name evidence="4" type="ORF">MCANUFG4_00269</name>
</gene>
<evidence type="ECO:0000256" key="1">
    <source>
        <dbReference type="ARBA" id="ARBA00023002"/>
    </source>
</evidence>
<accession>I1A7C5</accession>
<name>I1A7C5_9BACT</name>
<protein>
    <submittedName>
        <fullName evidence="4">Oxidoreductase</fullName>
    </submittedName>
</protein>
<dbReference type="Proteomes" id="UP000006229">
    <property type="component" value="Unassembled WGS sequence"/>
</dbReference>
<dbReference type="GO" id="GO:0016705">
    <property type="term" value="F:oxidoreductase activity, acting on paired donors, with incorporation or reduction of molecular oxygen"/>
    <property type="evidence" value="ECO:0007669"/>
    <property type="project" value="InterPro"/>
</dbReference>
<dbReference type="InterPro" id="IPR036661">
    <property type="entry name" value="Luciferase-like_sf"/>
</dbReference>
<keyword evidence="2" id="KW-0503">Monooxygenase</keyword>
<evidence type="ECO:0000313" key="5">
    <source>
        <dbReference type="Proteomes" id="UP000006229"/>
    </source>
</evidence>
<proteinExistence type="predicted"/>
<sequence length="180" mass="20313">YPRAIDLPIWVATGGNIHSTINIALKGLPIVYAVIGGNPYAFKPLVNAYKQVGKEAGHSEDKLKVGAHSWGYIAETTEKAKNDFFWPTKQLVDNIARTRESWTEMDRRSYEYMVSDQGAMIVGDPKLVAKKIIKLVEELQLDRFMLHLPTGSVPHEDLLKAIKLYGEEVVPIVREYFANK</sequence>
<dbReference type="Gene3D" id="3.20.20.30">
    <property type="entry name" value="Luciferase-like domain"/>
    <property type="match status" value="1"/>
</dbReference>
<dbReference type="AlphaFoldDB" id="I1A7C5"/>
<dbReference type="InterPro" id="IPR011251">
    <property type="entry name" value="Luciferase-like_dom"/>
</dbReference>
<reference evidence="4 5" key="1">
    <citation type="journal article" date="2012" name="J. Bacteriol.">
        <title>Genome annotation of five Mycoplasma canis strains.</title>
        <authorList>
            <person name="Brown D.R."/>
            <person name="May M."/>
            <person name="Michaels D.L."/>
            <person name="Barbet A.F."/>
        </authorList>
    </citation>
    <scope>NUCLEOTIDE SEQUENCE [LARGE SCALE GENOMIC DNA]</scope>
    <source>
        <strain evidence="4 5">UFG4</strain>
    </source>
</reference>
<evidence type="ECO:0000256" key="2">
    <source>
        <dbReference type="ARBA" id="ARBA00023033"/>
    </source>
</evidence>
<organism evidence="4 5">
    <name type="scientific">Mycoplasmopsis canis UFG4</name>
    <dbReference type="NCBI Taxonomy" id="1131455"/>
    <lineage>
        <taxon>Bacteria</taxon>
        <taxon>Bacillati</taxon>
        <taxon>Mycoplasmatota</taxon>
        <taxon>Mycoplasmoidales</taxon>
        <taxon>Metamycoplasmataceae</taxon>
        <taxon>Mycoplasmopsis</taxon>
    </lineage>
</organism>
<evidence type="ECO:0000313" key="4">
    <source>
        <dbReference type="EMBL" id="EIE42396.1"/>
    </source>
</evidence>
<keyword evidence="5" id="KW-1185">Reference proteome</keyword>
<comment type="caution">
    <text evidence="4">The sequence shown here is derived from an EMBL/GenBank/DDBJ whole genome shotgun (WGS) entry which is preliminary data.</text>
</comment>
<dbReference type="PATRIC" id="fig|1131455.3.peg.52"/>
<keyword evidence="1" id="KW-0560">Oxidoreductase</keyword>
<evidence type="ECO:0000259" key="3">
    <source>
        <dbReference type="Pfam" id="PF00296"/>
    </source>
</evidence>
<dbReference type="SUPFAM" id="SSF51679">
    <property type="entry name" value="Bacterial luciferase-like"/>
    <property type="match status" value="1"/>
</dbReference>
<dbReference type="GO" id="GO:0005829">
    <property type="term" value="C:cytosol"/>
    <property type="evidence" value="ECO:0007669"/>
    <property type="project" value="TreeGrafter"/>
</dbReference>
<dbReference type="GO" id="GO:0004497">
    <property type="term" value="F:monooxygenase activity"/>
    <property type="evidence" value="ECO:0007669"/>
    <property type="project" value="UniProtKB-KW"/>
</dbReference>
<dbReference type="RefSeq" id="WP_004796966.1">
    <property type="nucleotide sequence ID" value="NZ_AJFU01000002.1"/>
</dbReference>
<feature type="domain" description="Luciferase-like" evidence="3">
    <location>
        <begin position="2"/>
        <end position="138"/>
    </location>
</feature>
<feature type="non-terminal residue" evidence="4">
    <location>
        <position position="1"/>
    </location>
</feature>
<dbReference type="EMBL" id="AJFU01000002">
    <property type="protein sequence ID" value="EIE42396.1"/>
    <property type="molecule type" value="Genomic_DNA"/>
</dbReference>
<dbReference type="PANTHER" id="PTHR30137">
    <property type="entry name" value="LUCIFERASE-LIKE MONOOXYGENASE"/>
    <property type="match status" value="1"/>
</dbReference>
<dbReference type="InterPro" id="IPR050766">
    <property type="entry name" value="Bact_Lucif_Oxidored"/>
</dbReference>
<dbReference type="PANTHER" id="PTHR30137:SF8">
    <property type="entry name" value="BLR5498 PROTEIN"/>
    <property type="match status" value="1"/>
</dbReference>
<dbReference type="Pfam" id="PF00296">
    <property type="entry name" value="Bac_luciferase"/>
    <property type="match status" value="1"/>
</dbReference>